<accession>A0A498JNU0</accession>
<name>A0A498JNU0_MALDO</name>
<sequence length="463" mass="52524">MEYTVTLRSSTVPQYSLTAHRLNRYGETENMRGCFPAPAVISGASSSTITQIALVGRRRKGSFEFPVCSSAAQTACLSFSNHNEHNQQRQRQCLWLPERSKRKGGRRAGVGLQCKCSYESRGEDNEWVVVNFYHFVMIKDAEAVAVAAKHPSFVEGLNIRGRIYLNEQGIMHSGLSRDALVAYFEWLRGNERFSGILVQVSAATNGHCGISPHWFRQAPTELLFLLHLVADRLEAVNTTIDVSNDNLKRNQILLEPQKFKDFVTACNQVMNGILVILKGLGDLIWTALGALRWVFATRDPLENVDKEKTDVLMYCTGDIRCNTKGLSTFIHIKEGVYHYLENEGPVQWIGNLFVFDSRLSLPPPAYKHEAMTKASTHEDPENNTFARCYTCGSQVCELRHRNSANLECNLLYLCCLNRVKYLRGRCCSNCTTAPRPRPVLPRFQRYKKWHTYQDSIPQSQLMA</sequence>
<feature type="domain" description="tRNA uridine(34) hydroxylase N-terminal" evidence="2">
    <location>
        <begin position="127"/>
        <end position="203"/>
    </location>
</feature>
<protein>
    <recommendedName>
        <fullName evidence="5">Rhodanese domain-containing protein</fullName>
    </recommendedName>
</protein>
<dbReference type="PANTHER" id="PTHR43268">
    <property type="entry name" value="THIOSULFATE SULFURTRANSFERASE/RHODANESE-LIKE DOMAIN-CONTAINING PROTEIN 2"/>
    <property type="match status" value="1"/>
</dbReference>
<dbReference type="Proteomes" id="UP000290289">
    <property type="component" value="Chromosome 6"/>
</dbReference>
<dbReference type="InterPro" id="IPR020936">
    <property type="entry name" value="TrhO"/>
</dbReference>
<proteinExistence type="predicted"/>
<reference evidence="3 4" key="1">
    <citation type="submission" date="2018-10" db="EMBL/GenBank/DDBJ databases">
        <title>A high-quality apple genome assembly.</title>
        <authorList>
            <person name="Hu J."/>
        </authorList>
    </citation>
    <scope>NUCLEOTIDE SEQUENCE [LARGE SCALE GENOMIC DNA]</scope>
    <source>
        <strain evidence="4">cv. HFTH1</strain>
        <tissue evidence="3">Young leaf</tissue>
    </source>
</reference>
<comment type="caution">
    <text evidence="3">The sequence shown here is derived from an EMBL/GenBank/DDBJ whole genome shotgun (WGS) entry which is preliminary data.</text>
</comment>
<evidence type="ECO:0000313" key="3">
    <source>
        <dbReference type="EMBL" id="RXH96696.1"/>
    </source>
</evidence>
<evidence type="ECO:0000259" key="2">
    <source>
        <dbReference type="Pfam" id="PF17773"/>
    </source>
</evidence>
<evidence type="ECO:0008006" key="5">
    <source>
        <dbReference type="Google" id="ProtNLM"/>
    </source>
</evidence>
<evidence type="ECO:0000259" key="1">
    <source>
        <dbReference type="Pfam" id="PF12368"/>
    </source>
</evidence>
<dbReference type="PANTHER" id="PTHR43268:SF3">
    <property type="entry name" value="RHODANESE-LIKE DOMAIN-CONTAINING PROTEIN 7-RELATED"/>
    <property type="match status" value="1"/>
</dbReference>
<dbReference type="STRING" id="3750.A0A498JNU0"/>
<dbReference type="InterPro" id="IPR022111">
    <property type="entry name" value="Rhodanese_C"/>
</dbReference>
<gene>
    <name evidence="3" type="ORF">DVH24_009200</name>
</gene>
<dbReference type="EMBL" id="RDQH01000332">
    <property type="protein sequence ID" value="RXH96696.1"/>
    <property type="molecule type" value="Genomic_DNA"/>
</dbReference>
<dbReference type="Pfam" id="PF17773">
    <property type="entry name" value="UPF0176_N"/>
    <property type="match status" value="1"/>
</dbReference>
<dbReference type="InterPro" id="IPR040503">
    <property type="entry name" value="TRHO_N"/>
</dbReference>
<organism evidence="3 4">
    <name type="scientific">Malus domestica</name>
    <name type="common">Apple</name>
    <name type="synonym">Pyrus malus</name>
    <dbReference type="NCBI Taxonomy" id="3750"/>
    <lineage>
        <taxon>Eukaryota</taxon>
        <taxon>Viridiplantae</taxon>
        <taxon>Streptophyta</taxon>
        <taxon>Embryophyta</taxon>
        <taxon>Tracheophyta</taxon>
        <taxon>Spermatophyta</taxon>
        <taxon>Magnoliopsida</taxon>
        <taxon>eudicotyledons</taxon>
        <taxon>Gunneridae</taxon>
        <taxon>Pentapetalae</taxon>
        <taxon>rosids</taxon>
        <taxon>fabids</taxon>
        <taxon>Rosales</taxon>
        <taxon>Rosaceae</taxon>
        <taxon>Amygdaloideae</taxon>
        <taxon>Maleae</taxon>
        <taxon>Malus</taxon>
    </lineage>
</organism>
<dbReference type="AlphaFoldDB" id="A0A498JNU0"/>
<dbReference type="InterPro" id="IPR036873">
    <property type="entry name" value="Rhodanese-like_dom_sf"/>
</dbReference>
<feature type="domain" description="Rhodanase C-terminal" evidence="1">
    <location>
        <begin position="350"/>
        <end position="431"/>
    </location>
</feature>
<dbReference type="Gene3D" id="3.30.70.100">
    <property type="match status" value="1"/>
</dbReference>
<dbReference type="Pfam" id="PF12368">
    <property type="entry name" value="Rhodanese_C"/>
    <property type="match status" value="1"/>
</dbReference>
<evidence type="ECO:0000313" key="4">
    <source>
        <dbReference type="Proteomes" id="UP000290289"/>
    </source>
</evidence>
<dbReference type="Gene3D" id="3.40.250.10">
    <property type="entry name" value="Rhodanese-like domain"/>
    <property type="match status" value="1"/>
</dbReference>
<keyword evidence="4" id="KW-1185">Reference proteome</keyword>